<evidence type="ECO:0000313" key="1">
    <source>
        <dbReference type="EMBL" id="CAG9531624.1"/>
    </source>
</evidence>
<evidence type="ECO:0000313" key="2">
    <source>
        <dbReference type="Proteomes" id="UP000746747"/>
    </source>
</evidence>
<dbReference type="Proteomes" id="UP000746747">
    <property type="component" value="Unassembled WGS sequence"/>
</dbReference>
<keyword evidence="2" id="KW-1185">Reference proteome</keyword>
<dbReference type="EMBL" id="CAKAEH010000667">
    <property type="protein sequence ID" value="CAG9531624.1"/>
    <property type="molecule type" value="Genomic_DNA"/>
</dbReference>
<proteinExistence type="predicted"/>
<organism evidence="1 2">
    <name type="scientific">Cercopithifilaria johnstoni</name>
    <dbReference type="NCBI Taxonomy" id="2874296"/>
    <lineage>
        <taxon>Eukaryota</taxon>
        <taxon>Metazoa</taxon>
        <taxon>Ecdysozoa</taxon>
        <taxon>Nematoda</taxon>
        <taxon>Chromadorea</taxon>
        <taxon>Rhabditida</taxon>
        <taxon>Spirurina</taxon>
        <taxon>Spiruromorpha</taxon>
        <taxon>Filarioidea</taxon>
        <taxon>Onchocercidae</taxon>
        <taxon>Cercopithifilaria</taxon>
    </lineage>
</organism>
<name>A0A8J2LYY3_9BILA</name>
<dbReference type="OrthoDB" id="5407799at2759"/>
<comment type="caution">
    <text evidence="1">The sequence shown here is derived from an EMBL/GenBank/DDBJ whole genome shotgun (WGS) entry which is preliminary data.</text>
</comment>
<reference evidence="1" key="1">
    <citation type="submission" date="2021-09" db="EMBL/GenBank/DDBJ databases">
        <authorList>
            <consortium name="Pathogen Informatics"/>
        </authorList>
    </citation>
    <scope>NUCLEOTIDE SEQUENCE</scope>
</reference>
<sequence>MSANKWWADGDLPPPSMRHLFRPLSQFSLQNGQPEEKDRILEERLTNLNIDESENQMEKLASLEERAEMLRMNDRSQDAPSVSDIEQRLAKLRGVPVEDIRYPKSAILNGNEVEETAEKLIKRARDEAMLEKNWDCHGESEEHDVDPEEFIKMCENDASFPYELNQKLSVPDTDIMMGRDTIRNLKDIQRVMKLAKQRSIKAAKLTRNVDSDNHSVDNEIKKLKKLTNQSNMKSEKINEEMSKFWERKLDRKASSSESTSKSENSDDDAEIDYEELQKVSTVLLLNYCLFCLLISIKSTQSLLRAIFCFKVVLEAEKAEMEAMEMVKESKKSGKKSGIFSRIFR</sequence>
<gene>
    <name evidence="1" type="ORF">CJOHNSTONI_LOCUS2006</name>
</gene>
<accession>A0A8J2LYY3</accession>
<protein>
    <submittedName>
        <fullName evidence="1">Uncharacterized protein</fullName>
    </submittedName>
</protein>
<dbReference type="AlphaFoldDB" id="A0A8J2LYY3"/>